<evidence type="ECO:0000313" key="11">
    <source>
        <dbReference type="Proteomes" id="UP000316851"/>
    </source>
</evidence>
<dbReference type="NCBIfam" id="TIGR00755">
    <property type="entry name" value="ksgA"/>
    <property type="match status" value="1"/>
</dbReference>
<sequence length="258" mass="30117">MEYKAKKSFGQNFLINKGIQKKIIEGAEIHNEVTLEIGPGLGALTYLMIPHVKELYAYELDKELYDRFILENHPQNIHFINKDFLLENFENFNDNEIVVVGNIPYNITSDILFNLLKYSNKIKRATLMMQKEVCLRLLAKPNTKEYGKLTVSMNIFANISKVVEAKAREFNPAPKVDSMVVRIDFIKANNWLEANKKQVLDFILRCFQFKRKTLYNNLITKYSKEQILQAFETLNIPNNIRAEALEKEVFIELFKALK</sequence>
<keyword evidence="1 7" id="KW-0963">Cytoplasm</keyword>
<feature type="domain" description="Ribosomal RNA adenine methylase transferase N-terminal" evidence="9">
    <location>
        <begin position="19"/>
        <end position="187"/>
    </location>
</feature>
<feature type="binding site" evidence="7 8">
    <location>
        <position position="38"/>
    </location>
    <ligand>
        <name>S-adenosyl-L-methionine</name>
        <dbReference type="ChEBI" id="CHEBI:59789"/>
    </ligand>
</feature>
<dbReference type="EC" id="2.1.1.182" evidence="7"/>
<dbReference type="HAMAP" id="MF_00607">
    <property type="entry name" value="16SrRNA_methyltr_A"/>
    <property type="match status" value="1"/>
</dbReference>
<evidence type="ECO:0000256" key="1">
    <source>
        <dbReference type="ARBA" id="ARBA00022490"/>
    </source>
</evidence>
<name>A0ABY2Z1A7_9BACT</name>
<protein>
    <recommendedName>
        <fullName evidence="7">Ribosomal RNA small subunit methyltransferase A</fullName>
        <ecNumber evidence="7">2.1.1.182</ecNumber>
    </recommendedName>
    <alternativeName>
        <fullName evidence="7">16S rRNA (adenine(1518)-N(6)/adenine(1519)-N(6))-dimethyltransferase</fullName>
    </alternativeName>
    <alternativeName>
        <fullName evidence="7">16S rRNA dimethyladenosine transferase</fullName>
    </alternativeName>
    <alternativeName>
        <fullName evidence="7">16S rRNA dimethylase</fullName>
    </alternativeName>
    <alternativeName>
        <fullName evidence="7">S-adenosylmethionine-6-N', N'-adenosyl(rRNA) dimethyltransferase</fullName>
    </alternativeName>
</protein>
<dbReference type="InterPro" id="IPR020598">
    <property type="entry name" value="rRNA_Ade_methylase_Trfase_N"/>
</dbReference>
<evidence type="ECO:0000256" key="7">
    <source>
        <dbReference type="HAMAP-Rule" id="MF_00607"/>
    </source>
</evidence>
<keyword evidence="11" id="KW-1185">Reference proteome</keyword>
<keyword evidence="3 7" id="KW-0489">Methyltransferase</keyword>
<dbReference type="InterPro" id="IPR029063">
    <property type="entry name" value="SAM-dependent_MTases_sf"/>
</dbReference>
<comment type="function">
    <text evidence="7">Specifically dimethylates two adjacent adenosines (A1518 and A1519) in the loop of a conserved hairpin near the 3'-end of 16S rRNA in the 30S particle. May play a critical role in biogenesis of 30S subunits.</text>
</comment>
<dbReference type="RefSeq" id="WP_140914557.1">
    <property type="nucleotide sequence ID" value="NZ_VHHP01000001.1"/>
</dbReference>
<reference evidence="10" key="1">
    <citation type="submission" date="2019-06" db="EMBL/GenBank/DDBJ databases">
        <title>Mycoplasma neophronis type strain whole genome sequence.</title>
        <authorList>
            <person name="Spergser J."/>
        </authorList>
    </citation>
    <scope>NUCLEOTIDE SEQUENCE [LARGE SCALE GENOMIC DNA]</scope>
    <source>
        <strain evidence="10">DSM 24097</strain>
    </source>
</reference>
<dbReference type="Proteomes" id="UP000316851">
    <property type="component" value="Unassembled WGS sequence"/>
</dbReference>
<proteinExistence type="inferred from homology"/>
<dbReference type="EMBL" id="VHHP01000001">
    <property type="protein sequence ID" value="TPR54704.1"/>
    <property type="molecule type" value="Genomic_DNA"/>
</dbReference>
<dbReference type="Pfam" id="PF00398">
    <property type="entry name" value="RrnaAD"/>
    <property type="match status" value="1"/>
</dbReference>
<dbReference type="InterPro" id="IPR011530">
    <property type="entry name" value="rRNA_adenine_dimethylase"/>
</dbReference>
<evidence type="ECO:0000313" key="10">
    <source>
        <dbReference type="EMBL" id="TPR54704.1"/>
    </source>
</evidence>
<dbReference type="InterPro" id="IPR023165">
    <property type="entry name" value="rRNA_Ade_diMease-like_C"/>
</dbReference>
<evidence type="ECO:0000259" key="9">
    <source>
        <dbReference type="SMART" id="SM00650"/>
    </source>
</evidence>
<dbReference type="PANTHER" id="PTHR11727:SF7">
    <property type="entry name" value="DIMETHYLADENOSINE TRANSFERASE-RELATED"/>
    <property type="match status" value="1"/>
</dbReference>
<evidence type="ECO:0000256" key="4">
    <source>
        <dbReference type="ARBA" id="ARBA00022679"/>
    </source>
</evidence>
<evidence type="ECO:0000256" key="2">
    <source>
        <dbReference type="ARBA" id="ARBA00022552"/>
    </source>
</evidence>
<feature type="binding site" evidence="7 8">
    <location>
        <position position="12"/>
    </location>
    <ligand>
        <name>S-adenosyl-L-methionine</name>
        <dbReference type="ChEBI" id="CHEBI:59789"/>
    </ligand>
</feature>
<feature type="binding site" evidence="7 8">
    <location>
        <position position="83"/>
    </location>
    <ligand>
        <name>S-adenosyl-L-methionine</name>
        <dbReference type="ChEBI" id="CHEBI:59789"/>
    </ligand>
</feature>
<evidence type="ECO:0000256" key="6">
    <source>
        <dbReference type="ARBA" id="ARBA00022884"/>
    </source>
</evidence>
<comment type="similarity">
    <text evidence="7">Belongs to the class I-like SAM-binding methyltransferase superfamily. rRNA adenine N(6)-methyltransferase family. RsmA subfamily.</text>
</comment>
<comment type="catalytic activity">
    <reaction evidence="7">
        <text>adenosine(1518)/adenosine(1519) in 16S rRNA + 4 S-adenosyl-L-methionine = N(6)-dimethyladenosine(1518)/N(6)-dimethyladenosine(1519) in 16S rRNA + 4 S-adenosyl-L-homocysteine + 4 H(+)</text>
        <dbReference type="Rhea" id="RHEA:19609"/>
        <dbReference type="Rhea" id="RHEA-COMP:10232"/>
        <dbReference type="Rhea" id="RHEA-COMP:10233"/>
        <dbReference type="ChEBI" id="CHEBI:15378"/>
        <dbReference type="ChEBI" id="CHEBI:57856"/>
        <dbReference type="ChEBI" id="CHEBI:59789"/>
        <dbReference type="ChEBI" id="CHEBI:74411"/>
        <dbReference type="ChEBI" id="CHEBI:74493"/>
        <dbReference type="EC" id="2.1.1.182"/>
    </reaction>
</comment>
<evidence type="ECO:0000256" key="5">
    <source>
        <dbReference type="ARBA" id="ARBA00022691"/>
    </source>
</evidence>
<dbReference type="PANTHER" id="PTHR11727">
    <property type="entry name" value="DIMETHYLADENOSINE TRANSFERASE"/>
    <property type="match status" value="1"/>
</dbReference>
<keyword evidence="4 7" id="KW-0808">Transferase</keyword>
<evidence type="ECO:0000256" key="3">
    <source>
        <dbReference type="ARBA" id="ARBA00022603"/>
    </source>
</evidence>
<evidence type="ECO:0000256" key="8">
    <source>
        <dbReference type="PROSITE-ProRule" id="PRU01026"/>
    </source>
</evidence>
<comment type="subcellular location">
    <subcellularLocation>
        <location evidence="7">Cytoplasm</location>
    </subcellularLocation>
</comment>
<dbReference type="SUPFAM" id="SSF53335">
    <property type="entry name" value="S-adenosyl-L-methionine-dependent methyltransferases"/>
    <property type="match status" value="1"/>
</dbReference>
<dbReference type="Gene3D" id="1.10.8.100">
    <property type="entry name" value="Ribosomal RNA adenine dimethylase-like, domain 2"/>
    <property type="match status" value="1"/>
</dbReference>
<dbReference type="PROSITE" id="PS51689">
    <property type="entry name" value="SAM_RNA_A_N6_MT"/>
    <property type="match status" value="1"/>
</dbReference>
<dbReference type="SMART" id="SM00650">
    <property type="entry name" value="rADc"/>
    <property type="match status" value="1"/>
</dbReference>
<keyword evidence="6 7" id="KW-0694">RNA-binding</keyword>
<feature type="binding site" evidence="7 8">
    <location>
        <position position="14"/>
    </location>
    <ligand>
        <name>S-adenosyl-L-methionine</name>
        <dbReference type="ChEBI" id="CHEBI:59789"/>
    </ligand>
</feature>
<keyword evidence="5 7" id="KW-0949">S-adenosyl-L-methionine</keyword>
<organism evidence="10 11">
    <name type="scientific">Metamycoplasma neophronis</name>
    <dbReference type="NCBI Taxonomy" id="872983"/>
    <lineage>
        <taxon>Bacteria</taxon>
        <taxon>Bacillati</taxon>
        <taxon>Mycoplasmatota</taxon>
        <taxon>Mycoplasmoidales</taxon>
        <taxon>Metamycoplasmataceae</taxon>
        <taxon>Metamycoplasma</taxon>
    </lineage>
</organism>
<gene>
    <name evidence="7 10" type="primary">rsmA</name>
    <name evidence="7" type="synonym">ksgA</name>
    <name evidence="10" type="ORF">FJR74_00325</name>
</gene>
<keyword evidence="2 7" id="KW-0698">rRNA processing</keyword>
<dbReference type="GO" id="GO:0052908">
    <property type="term" value="F:16S rRNA (adenine(1518)-N(6)/adenine(1519)-N(6))-dimethyltransferase activity"/>
    <property type="evidence" value="ECO:0007669"/>
    <property type="project" value="UniProtKB-EC"/>
</dbReference>
<comment type="caution">
    <text evidence="10">The sequence shown here is derived from an EMBL/GenBank/DDBJ whole genome shotgun (WGS) entry which is preliminary data.</text>
</comment>
<feature type="binding site" evidence="7 8">
    <location>
        <position position="59"/>
    </location>
    <ligand>
        <name>S-adenosyl-L-methionine</name>
        <dbReference type="ChEBI" id="CHEBI:59789"/>
    </ligand>
</feature>
<dbReference type="InterPro" id="IPR001737">
    <property type="entry name" value="KsgA/Erm"/>
</dbReference>
<dbReference type="Gene3D" id="3.40.50.150">
    <property type="entry name" value="Vaccinia Virus protein VP39"/>
    <property type="match status" value="1"/>
</dbReference>
<accession>A0ABY2Z1A7</accession>
<feature type="binding site" evidence="7 8">
    <location>
        <position position="102"/>
    </location>
    <ligand>
        <name>S-adenosyl-L-methionine</name>
        <dbReference type="ChEBI" id="CHEBI:59789"/>
    </ligand>
</feature>